<dbReference type="Proteomes" id="UP001529510">
    <property type="component" value="Unassembled WGS sequence"/>
</dbReference>
<sequence length="369" mass="39429">MSLSKSAASSGDGSSRAYPAACGALIAAKDLYPFCVVCLGLKHAEEALLRRPCRTLKIAVIVLGCLRSTCGAVLKLPQHSVSSSAFLVQMGNTAKTTRHRRVQGAASLEWADYFHPLKTSYVPQSNAPAALPQSILLDVCERAAAHLNIEWPAPQSATDQERDVYDGKLLGPPSRPITGAIHLTSNTDMAVFGIGDPPAIEPSIARYLSHVQGGLLAPPKLVLANKMDRFSASVHQAAYKSSTLSVSALNVSSLLSAYQAELLDDLGQQLDKGSPSPTLWKEILTVNDLVLRNARQAAQACGALWLNLSVLSDSEKRCIAGTPVIWPRRRVDAAMMQRQIGGGRGFQIVGIESAFAGHHTPHTLFPSPK</sequence>
<organism evidence="1 2">
    <name type="scientific">Cirrhinus mrigala</name>
    <name type="common">Mrigala</name>
    <dbReference type="NCBI Taxonomy" id="683832"/>
    <lineage>
        <taxon>Eukaryota</taxon>
        <taxon>Metazoa</taxon>
        <taxon>Chordata</taxon>
        <taxon>Craniata</taxon>
        <taxon>Vertebrata</taxon>
        <taxon>Euteleostomi</taxon>
        <taxon>Actinopterygii</taxon>
        <taxon>Neopterygii</taxon>
        <taxon>Teleostei</taxon>
        <taxon>Ostariophysi</taxon>
        <taxon>Cypriniformes</taxon>
        <taxon>Cyprinidae</taxon>
        <taxon>Labeoninae</taxon>
        <taxon>Labeonini</taxon>
        <taxon>Cirrhinus</taxon>
    </lineage>
</organism>
<comment type="caution">
    <text evidence="1">The sequence shown here is derived from an EMBL/GenBank/DDBJ whole genome shotgun (WGS) entry which is preliminary data.</text>
</comment>
<protein>
    <submittedName>
        <fullName evidence="1">Uncharacterized protein</fullName>
    </submittedName>
</protein>
<reference evidence="1 2" key="1">
    <citation type="submission" date="2024-05" db="EMBL/GenBank/DDBJ databases">
        <title>Genome sequencing and assembly of Indian major carp, Cirrhinus mrigala (Hamilton, 1822).</title>
        <authorList>
            <person name="Mohindra V."/>
            <person name="Chowdhury L.M."/>
            <person name="Lal K."/>
            <person name="Jena J.K."/>
        </authorList>
    </citation>
    <scope>NUCLEOTIDE SEQUENCE [LARGE SCALE GENOMIC DNA]</scope>
    <source>
        <strain evidence="1">CM1030</strain>
        <tissue evidence="1">Blood</tissue>
    </source>
</reference>
<dbReference type="EMBL" id="JAMKFB020000010">
    <property type="protein sequence ID" value="KAL0181843.1"/>
    <property type="molecule type" value="Genomic_DNA"/>
</dbReference>
<proteinExistence type="predicted"/>
<dbReference type="AlphaFoldDB" id="A0ABD0Q6E8"/>
<name>A0ABD0Q6E8_CIRMR</name>
<gene>
    <name evidence="1" type="ORF">M9458_021218</name>
</gene>
<evidence type="ECO:0000313" key="2">
    <source>
        <dbReference type="Proteomes" id="UP001529510"/>
    </source>
</evidence>
<accession>A0ABD0Q6E8</accession>
<keyword evidence="2" id="KW-1185">Reference proteome</keyword>
<evidence type="ECO:0000313" key="1">
    <source>
        <dbReference type="EMBL" id="KAL0181843.1"/>
    </source>
</evidence>